<accession>A0A2T4U1I8</accession>
<reference evidence="3" key="2">
    <citation type="journal article" date="2018" name="Environ. Microbiol.">
        <title>Bloom of a denitrifying methanotroph, 'Candidatus Methylomirabilis limnetica', in a deep stratified lake.</title>
        <authorList>
            <person name="Graf J.S."/>
            <person name="Mayr M.J."/>
            <person name="Marchant H.K."/>
            <person name="Tienken D."/>
            <person name="Hach P.F."/>
            <person name="Brand A."/>
            <person name="Schubert C.J."/>
            <person name="Kuypers M.M."/>
            <person name="Milucka J."/>
        </authorList>
    </citation>
    <scope>NUCLEOTIDE SEQUENCE [LARGE SCALE GENOMIC DNA]</scope>
    <source>
        <strain evidence="3">Zug</strain>
    </source>
</reference>
<gene>
    <name evidence="2" type="ORF">CLG94_00270</name>
</gene>
<dbReference type="EMBL" id="NVQC01000006">
    <property type="protein sequence ID" value="PTL37225.1"/>
    <property type="molecule type" value="Genomic_DNA"/>
</dbReference>
<dbReference type="Proteomes" id="UP000241436">
    <property type="component" value="Unassembled WGS sequence"/>
</dbReference>
<evidence type="ECO:0000259" key="1">
    <source>
        <dbReference type="PROSITE" id="PS50943"/>
    </source>
</evidence>
<proteinExistence type="predicted"/>
<reference evidence="2 3" key="1">
    <citation type="submission" date="2017-09" db="EMBL/GenBank/DDBJ databases">
        <title>Bloom of a denitrifying methanotroph, Candidatus Methylomirabilis limnetica, in a deep stratified lake.</title>
        <authorList>
            <person name="Graf J.S."/>
            <person name="Marchant H.K."/>
            <person name="Tienken D."/>
            <person name="Hach P.F."/>
            <person name="Brand A."/>
            <person name="Schubert C.J."/>
            <person name="Kuypers M.M."/>
            <person name="Milucka J."/>
        </authorList>
    </citation>
    <scope>NUCLEOTIDE SEQUENCE [LARGE SCALE GENOMIC DNA]</scope>
    <source>
        <strain evidence="2 3">Zug</strain>
    </source>
</reference>
<keyword evidence="3" id="KW-1185">Reference proteome</keyword>
<feature type="domain" description="HTH cro/C1-type" evidence="1">
    <location>
        <begin position="48"/>
        <end position="79"/>
    </location>
</feature>
<dbReference type="PROSITE" id="PS50943">
    <property type="entry name" value="HTH_CROC1"/>
    <property type="match status" value="1"/>
</dbReference>
<protein>
    <recommendedName>
        <fullName evidence="1">HTH cro/C1-type domain-containing protein</fullName>
    </recommendedName>
</protein>
<organism evidence="2 3">
    <name type="scientific">Candidatus Methylomirabilis limnetica</name>
    <dbReference type="NCBI Taxonomy" id="2033718"/>
    <lineage>
        <taxon>Bacteria</taxon>
        <taxon>Candidatus Methylomirabilota</taxon>
        <taxon>Candidatus Methylomirabilia</taxon>
        <taxon>Candidatus Methylomirabilales</taxon>
        <taxon>Candidatus Methylomirabilaceae</taxon>
        <taxon>Candidatus Methylomirabilis</taxon>
    </lineage>
</organism>
<sequence length="83" mass="8815">MIFVTMFTTCSRQALRHGLEALGPRTSSPTPLRCAPSVTKAGQTQIAAAISRIEHNAGNVTIETLLKVPRVLGSSLDIRLTAA</sequence>
<comment type="caution">
    <text evidence="2">The sequence shown here is derived from an EMBL/GenBank/DDBJ whole genome shotgun (WGS) entry which is preliminary data.</text>
</comment>
<name>A0A2T4U1I8_9BACT</name>
<dbReference type="AlphaFoldDB" id="A0A2T4U1I8"/>
<evidence type="ECO:0000313" key="3">
    <source>
        <dbReference type="Proteomes" id="UP000241436"/>
    </source>
</evidence>
<dbReference type="InterPro" id="IPR001387">
    <property type="entry name" value="Cro/C1-type_HTH"/>
</dbReference>
<evidence type="ECO:0000313" key="2">
    <source>
        <dbReference type="EMBL" id="PTL37225.1"/>
    </source>
</evidence>